<feature type="transmembrane region" description="Helical" evidence="13">
    <location>
        <begin position="60"/>
        <end position="80"/>
    </location>
</feature>
<dbReference type="EMBL" id="DXDU01000016">
    <property type="protein sequence ID" value="HIY25777.1"/>
    <property type="molecule type" value="Genomic_DNA"/>
</dbReference>
<evidence type="ECO:0000256" key="6">
    <source>
        <dbReference type="ARBA" id="ARBA00022449"/>
    </source>
</evidence>
<proteinExistence type="inferred from homology"/>
<comment type="function">
    <text evidence="1">Multidrug efflux pump.</text>
</comment>
<gene>
    <name evidence="14" type="ORF">H9838_01215</name>
</gene>
<dbReference type="GO" id="GO:0015297">
    <property type="term" value="F:antiporter activity"/>
    <property type="evidence" value="ECO:0007669"/>
    <property type="project" value="UniProtKB-KW"/>
</dbReference>
<keyword evidence="9 13" id="KW-1133">Transmembrane helix</keyword>
<comment type="subcellular location">
    <subcellularLocation>
        <location evidence="2">Cell membrane</location>
        <topology evidence="2">Multi-pass membrane protein</topology>
    </subcellularLocation>
</comment>
<evidence type="ECO:0000256" key="12">
    <source>
        <dbReference type="ARBA" id="ARBA00031636"/>
    </source>
</evidence>
<dbReference type="CDD" id="cd13137">
    <property type="entry name" value="MATE_NorM_like"/>
    <property type="match status" value="1"/>
</dbReference>
<evidence type="ECO:0000256" key="1">
    <source>
        <dbReference type="ARBA" id="ARBA00003408"/>
    </source>
</evidence>
<feature type="transmembrane region" description="Helical" evidence="13">
    <location>
        <begin position="28"/>
        <end position="54"/>
    </location>
</feature>
<dbReference type="Proteomes" id="UP000823915">
    <property type="component" value="Unassembled WGS sequence"/>
</dbReference>
<evidence type="ECO:0000256" key="7">
    <source>
        <dbReference type="ARBA" id="ARBA00022475"/>
    </source>
</evidence>
<dbReference type="PIRSF" id="PIRSF006603">
    <property type="entry name" value="DinF"/>
    <property type="match status" value="1"/>
</dbReference>
<feature type="transmembrane region" description="Helical" evidence="13">
    <location>
        <begin position="196"/>
        <end position="218"/>
    </location>
</feature>
<comment type="caution">
    <text evidence="14">The sequence shown here is derived from an EMBL/GenBank/DDBJ whole genome shotgun (WGS) entry which is preliminary data.</text>
</comment>
<dbReference type="PANTHER" id="PTHR43298">
    <property type="entry name" value="MULTIDRUG RESISTANCE PROTEIN NORM-RELATED"/>
    <property type="match status" value="1"/>
</dbReference>
<evidence type="ECO:0000256" key="4">
    <source>
        <dbReference type="ARBA" id="ARBA00020268"/>
    </source>
</evidence>
<evidence type="ECO:0000313" key="14">
    <source>
        <dbReference type="EMBL" id="HIY25777.1"/>
    </source>
</evidence>
<feature type="transmembrane region" description="Helical" evidence="13">
    <location>
        <begin position="92"/>
        <end position="115"/>
    </location>
</feature>
<dbReference type="NCBIfam" id="TIGR00797">
    <property type="entry name" value="matE"/>
    <property type="match status" value="1"/>
</dbReference>
<feature type="transmembrane region" description="Helical" evidence="13">
    <location>
        <begin position="254"/>
        <end position="272"/>
    </location>
</feature>
<keyword evidence="8 13" id="KW-0812">Transmembrane</keyword>
<dbReference type="GO" id="GO:0042910">
    <property type="term" value="F:xenobiotic transmembrane transporter activity"/>
    <property type="evidence" value="ECO:0007669"/>
    <property type="project" value="InterPro"/>
</dbReference>
<dbReference type="GO" id="GO:0005886">
    <property type="term" value="C:plasma membrane"/>
    <property type="evidence" value="ECO:0007669"/>
    <property type="project" value="UniProtKB-SubCell"/>
</dbReference>
<feature type="transmembrane region" description="Helical" evidence="13">
    <location>
        <begin position="325"/>
        <end position="345"/>
    </location>
</feature>
<dbReference type="GO" id="GO:0006811">
    <property type="term" value="P:monoatomic ion transport"/>
    <property type="evidence" value="ECO:0007669"/>
    <property type="project" value="UniProtKB-KW"/>
</dbReference>
<dbReference type="InterPro" id="IPR002528">
    <property type="entry name" value="MATE_fam"/>
</dbReference>
<evidence type="ECO:0000256" key="10">
    <source>
        <dbReference type="ARBA" id="ARBA00023065"/>
    </source>
</evidence>
<keyword evidence="10" id="KW-0406">Ion transport</keyword>
<evidence type="ECO:0000256" key="5">
    <source>
        <dbReference type="ARBA" id="ARBA00022448"/>
    </source>
</evidence>
<dbReference type="AlphaFoldDB" id="A0A9D1YBR2"/>
<dbReference type="InterPro" id="IPR050222">
    <property type="entry name" value="MATE_MdtK"/>
</dbReference>
<evidence type="ECO:0000256" key="9">
    <source>
        <dbReference type="ARBA" id="ARBA00022989"/>
    </source>
</evidence>
<feature type="transmembrane region" description="Helical" evidence="13">
    <location>
        <begin position="284"/>
        <end position="304"/>
    </location>
</feature>
<keyword evidence="11 13" id="KW-0472">Membrane</keyword>
<accession>A0A9D1YBR2</accession>
<feature type="transmembrane region" description="Helical" evidence="13">
    <location>
        <begin position="357"/>
        <end position="377"/>
    </location>
</feature>
<keyword evidence="5" id="KW-0813">Transport</keyword>
<comment type="similarity">
    <text evidence="3">Belongs to the multi antimicrobial extrusion (MATE) (TC 2.A.66.1) family.</text>
</comment>
<evidence type="ECO:0000256" key="8">
    <source>
        <dbReference type="ARBA" id="ARBA00022692"/>
    </source>
</evidence>
<dbReference type="PANTHER" id="PTHR43298:SF2">
    <property type="entry name" value="FMN_FAD EXPORTER YEEO-RELATED"/>
    <property type="match status" value="1"/>
</dbReference>
<name>A0A9D1YBR2_9FIRM</name>
<evidence type="ECO:0000256" key="2">
    <source>
        <dbReference type="ARBA" id="ARBA00004651"/>
    </source>
</evidence>
<evidence type="ECO:0000256" key="3">
    <source>
        <dbReference type="ARBA" id="ARBA00010199"/>
    </source>
</evidence>
<keyword evidence="7" id="KW-1003">Cell membrane</keyword>
<evidence type="ECO:0000256" key="11">
    <source>
        <dbReference type="ARBA" id="ARBA00023136"/>
    </source>
</evidence>
<sequence>MEMGDIPPEGSIIRDTISIAWPSVLESFFVCLAGMMDTIMVGSLGSYAIAAVGLSTQPKFLGLAVFLSMNVAVSAVVARRRGEGDREGANRVLRMALLITLVLTAVVSVAFVGLADPIVRLVGSQPDTHEYAVEYLQIIMGGIGFNTVSLVLNAAQRGAGNTRIAMTTNLVSNVVNICFNYLLIGGNFGFPALGVRGAAIATVLGTVCACVMSLISCLHKDGFIYLGAVKSWVADRFNIRSMTNVWSSSFVEQVCLRIGFLLFSMTVANLGTTEMAAHQIGANMMSMSFSFGDGLSVAAVTLIGQSLGRKRPDMAKIYGNVCQKLGLICAAVVSTVYVLFGRQIYRLYTDETEILDYGVLIMYILSVLLFFQILQVVQFGCLRGAGDTRFTAMVSLISVTIIRPGLSWVLCYPLGIGLIGAWLGTFGDQAVRFVMSFIRFRKGNWTKLKL</sequence>
<keyword evidence="6" id="KW-0050">Antiport</keyword>
<reference evidence="14" key="1">
    <citation type="journal article" date="2021" name="PeerJ">
        <title>Extensive microbial diversity within the chicken gut microbiome revealed by metagenomics and culture.</title>
        <authorList>
            <person name="Gilroy R."/>
            <person name="Ravi A."/>
            <person name="Getino M."/>
            <person name="Pursley I."/>
            <person name="Horton D.L."/>
            <person name="Alikhan N.F."/>
            <person name="Baker D."/>
            <person name="Gharbi K."/>
            <person name="Hall N."/>
            <person name="Watson M."/>
            <person name="Adriaenssens E.M."/>
            <person name="Foster-Nyarko E."/>
            <person name="Jarju S."/>
            <person name="Secka A."/>
            <person name="Antonio M."/>
            <person name="Oren A."/>
            <person name="Chaudhuri R.R."/>
            <person name="La Ragione R."/>
            <person name="Hildebrand F."/>
            <person name="Pallen M.J."/>
        </authorList>
    </citation>
    <scope>NUCLEOTIDE SEQUENCE</scope>
    <source>
        <strain evidence="14">1282</strain>
    </source>
</reference>
<evidence type="ECO:0000256" key="13">
    <source>
        <dbReference type="SAM" id="Phobius"/>
    </source>
</evidence>
<dbReference type="InterPro" id="IPR048279">
    <property type="entry name" value="MdtK-like"/>
</dbReference>
<reference evidence="14" key="2">
    <citation type="submission" date="2021-04" db="EMBL/GenBank/DDBJ databases">
        <authorList>
            <person name="Gilroy R."/>
        </authorList>
    </citation>
    <scope>NUCLEOTIDE SEQUENCE</scope>
    <source>
        <strain evidence="14">1282</strain>
    </source>
</reference>
<organism evidence="14 15">
    <name type="scientific">Candidatus Acutalibacter pullistercoris</name>
    <dbReference type="NCBI Taxonomy" id="2838418"/>
    <lineage>
        <taxon>Bacteria</taxon>
        <taxon>Bacillati</taxon>
        <taxon>Bacillota</taxon>
        <taxon>Clostridia</taxon>
        <taxon>Eubacteriales</taxon>
        <taxon>Acutalibacteraceae</taxon>
        <taxon>Acutalibacter</taxon>
    </lineage>
</organism>
<dbReference type="Pfam" id="PF01554">
    <property type="entry name" value="MatE"/>
    <property type="match status" value="2"/>
</dbReference>
<feature type="transmembrane region" description="Helical" evidence="13">
    <location>
        <begin position="164"/>
        <end position="184"/>
    </location>
</feature>
<evidence type="ECO:0000313" key="15">
    <source>
        <dbReference type="Proteomes" id="UP000823915"/>
    </source>
</evidence>
<feature type="transmembrane region" description="Helical" evidence="13">
    <location>
        <begin position="135"/>
        <end position="152"/>
    </location>
</feature>
<protein>
    <recommendedName>
        <fullName evidence="4">Probable multidrug resistance protein NorM</fullName>
    </recommendedName>
    <alternativeName>
        <fullName evidence="12">Multidrug-efflux transporter</fullName>
    </alternativeName>
</protein>